<reference evidence="1" key="1">
    <citation type="submission" date="2019-05" db="EMBL/GenBank/DDBJ databases">
        <title>Isolation, diversity and antifungal activity of Actinobacteria from wheat.</title>
        <authorList>
            <person name="Yu B."/>
        </authorList>
    </citation>
    <scope>NUCLEOTIDE SEQUENCE [LARGE SCALE GENOMIC DNA]</scope>
    <source>
        <strain evidence="1">NEAU-HEGS1-5</strain>
    </source>
</reference>
<keyword evidence="2" id="KW-1185">Reference proteome</keyword>
<dbReference type="EMBL" id="VANP01000022">
    <property type="protein sequence ID" value="TLP51515.1"/>
    <property type="molecule type" value="Genomic_DNA"/>
</dbReference>
<comment type="caution">
    <text evidence="1">The sequence shown here is derived from an EMBL/GenBank/DDBJ whole genome shotgun (WGS) entry which is preliminary data.</text>
</comment>
<evidence type="ECO:0000313" key="2">
    <source>
        <dbReference type="Proteomes" id="UP000309033"/>
    </source>
</evidence>
<organism evidence="1 2">
    <name type="scientific">Microbispora triticiradicis</name>
    <dbReference type="NCBI Taxonomy" id="2200763"/>
    <lineage>
        <taxon>Bacteria</taxon>
        <taxon>Bacillati</taxon>
        <taxon>Actinomycetota</taxon>
        <taxon>Actinomycetes</taxon>
        <taxon>Streptosporangiales</taxon>
        <taxon>Streptosporangiaceae</taxon>
        <taxon>Microbispora</taxon>
    </lineage>
</organism>
<evidence type="ECO:0000313" key="1">
    <source>
        <dbReference type="EMBL" id="TLP51515.1"/>
    </source>
</evidence>
<sequence>MLLLYGAVDLPEATAYLDDESELRFHVLPKVPMLRRDGGLPVFKFVKYRTLKPLPNGDVGAALAFMDIELGLDAQQEQSVRGRLAQMVSARRGPGAQPVDPATIVLVKPQVLTAAVTVDVLGDSGNLVQKVNHAGTPSMYGNNVVAVSAELNQFGAPVFEAVMSSKGAGGVRVVYDLTFAARLPPVRAVGTWTATKFYSFVQEVDFEENFWSEDDFSERVSEIFRNSESRTIEIDSGALPGDDPATAKVLDTMRSAVTQQLDEAVKRNLLEAVPPENRDFSKIRDDDFENIRRSVMVDKRSDVRIEFRENQVASVGVHPQANMPSLVSQGFAWDDFAMEVDLDDPFFRQLNLVIQVNADFADLPIFSVDVKIDYPPHTATHGVQTFGFRKADDIGKFTAFTEGGPTKFKYQYVVNYKGESRVFTSQWKEDDTTDLKINVDELGLWLVDVEIGDMNFEQVSRAVLTLEHPEIAPGVPAVQRFQIDQNTKKATVRELLLEPVQPYGGSIKYFMKDGREYVKELTGLKGRRFYVDDPFSATRTVQLRTRGDFERRIDSIFVDLTYADARNDYRQTSSMALDKDNRSGDWSFPVIDEGQGEVTYRAITTYRDGTSTDSGELAVTGRTLLLGEESVTLTVTVVPDLIDWTLVKLATVEIHYTDPAHGIDESETLTFRKPGAEQKFELAIQDRTHKSYMWKARFFMADGTRKEVASPGAVTDETLVVELPA</sequence>
<name>A0A5R8YHK7_9ACTN</name>
<protein>
    <submittedName>
        <fullName evidence="1">Uncharacterized protein</fullName>
    </submittedName>
</protein>
<dbReference type="AlphaFoldDB" id="A0A5R8YHK7"/>
<gene>
    <name evidence="1" type="ORF">FED44_33555</name>
</gene>
<dbReference type="Proteomes" id="UP000309033">
    <property type="component" value="Unassembled WGS sequence"/>
</dbReference>
<dbReference type="OrthoDB" id="1488684at2"/>
<proteinExistence type="predicted"/>
<accession>A0A5R8YHK7</accession>